<dbReference type="InterPro" id="IPR019554">
    <property type="entry name" value="Soluble_ligand-bd"/>
</dbReference>
<evidence type="ECO:0000256" key="2">
    <source>
        <dbReference type="SAM" id="MobiDB-lite"/>
    </source>
</evidence>
<dbReference type="InterPro" id="IPR049712">
    <property type="entry name" value="Poly_export"/>
</dbReference>
<protein>
    <submittedName>
        <fullName evidence="6">Polysaccharide export outer membrane protein</fullName>
    </submittedName>
</protein>
<dbReference type="Gene3D" id="3.30.1950.10">
    <property type="entry name" value="wza like domain"/>
    <property type="match status" value="1"/>
</dbReference>
<feature type="chain" id="PRO_5015439072" evidence="3">
    <location>
        <begin position="34"/>
        <end position="434"/>
    </location>
</feature>
<keyword evidence="3" id="KW-0732">Signal</keyword>
<sequence length="434" mass="47544">MLAVFRDCGRPVRTALMLSAALALGGTAAPATAEAGKLLPQTKIRLSVVQWMPTKGTYERWEPLGGEFIVAEDGTVSLPILGTVMVGDLDESAFAAKVADELKARIGLRERPEASVAIVEYPPVYVLGDVTTQGEYKFREGLTVIQALAMAGGTYRQIDGSGRGSTEVTGELRELDDSILRSTIRLARLQTEMAGANEFRFEPAPDQDSVLAATVYNQEKQIFAARAAATERQSRSYSELRELMGREIETLNKKIANNDEDVNSVRKELSTVKTMVDKGVMLPTRQTDLERALRSYEAARLDMVTAIMRAQQNISEATRNLEGLDDNRRVEVTDQIQRETAALKQLQVRRATRQKQLLDMLDGNQASGAASTAPTFKISRRTNGKTEEFVAEETTALQPGDVVRVTRIRRPNAPSDAPAAAVETKDGEPEQASQ</sequence>
<name>A0A2T5BDY1_MYCDI</name>
<dbReference type="InterPro" id="IPR058781">
    <property type="entry name" value="HH_AprE-like"/>
</dbReference>
<feature type="domain" description="AprE-like long alpha-helical hairpin" evidence="5">
    <location>
        <begin position="171"/>
        <end position="354"/>
    </location>
</feature>
<feature type="region of interest" description="Disordered" evidence="2">
    <location>
        <begin position="402"/>
        <end position="434"/>
    </location>
</feature>
<dbReference type="Pfam" id="PF25994">
    <property type="entry name" value="HH_AprE"/>
    <property type="match status" value="1"/>
</dbReference>
<feature type="signal peptide" evidence="3">
    <location>
        <begin position="1"/>
        <end position="33"/>
    </location>
</feature>
<dbReference type="Pfam" id="PF10531">
    <property type="entry name" value="SLBB"/>
    <property type="match status" value="1"/>
</dbReference>
<evidence type="ECO:0000259" key="4">
    <source>
        <dbReference type="Pfam" id="PF10531"/>
    </source>
</evidence>
<dbReference type="AlphaFoldDB" id="A0A2T5BDY1"/>
<keyword evidence="7" id="KW-1185">Reference proteome</keyword>
<keyword evidence="1" id="KW-0175">Coiled coil</keyword>
<evidence type="ECO:0000256" key="3">
    <source>
        <dbReference type="SAM" id="SignalP"/>
    </source>
</evidence>
<dbReference type="Proteomes" id="UP000241247">
    <property type="component" value="Unassembled WGS sequence"/>
</dbReference>
<feature type="domain" description="Soluble ligand binding" evidence="4">
    <location>
        <begin position="124"/>
        <end position="154"/>
    </location>
</feature>
<accession>A0A2T5BDY1</accession>
<evidence type="ECO:0000259" key="5">
    <source>
        <dbReference type="Pfam" id="PF25994"/>
    </source>
</evidence>
<reference evidence="6 7" key="1">
    <citation type="submission" date="2018-04" db="EMBL/GenBank/DDBJ databases">
        <title>Genomic Encyclopedia of Type Strains, Phase IV (KMG-IV): sequencing the most valuable type-strain genomes for metagenomic binning, comparative biology and taxonomic classification.</title>
        <authorList>
            <person name="Goeker M."/>
        </authorList>
    </citation>
    <scope>NUCLEOTIDE SEQUENCE [LARGE SCALE GENOMIC DNA]</scope>
    <source>
        <strain evidence="6 7">DSM 7138</strain>
    </source>
</reference>
<dbReference type="PANTHER" id="PTHR33619:SF3">
    <property type="entry name" value="POLYSACCHARIDE EXPORT PROTEIN GFCE-RELATED"/>
    <property type="match status" value="1"/>
</dbReference>
<dbReference type="GO" id="GO:0015159">
    <property type="term" value="F:polysaccharide transmembrane transporter activity"/>
    <property type="evidence" value="ECO:0007669"/>
    <property type="project" value="InterPro"/>
</dbReference>
<dbReference type="PANTHER" id="PTHR33619">
    <property type="entry name" value="POLYSACCHARIDE EXPORT PROTEIN GFCE-RELATED"/>
    <property type="match status" value="1"/>
</dbReference>
<dbReference type="RefSeq" id="WP_146165042.1">
    <property type="nucleotide sequence ID" value="NZ_JBHEEX010000015.1"/>
</dbReference>
<feature type="coiled-coil region" evidence="1">
    <location>
        <begin position="307"/>
        <end position="349"/>
    </location>
</feature>
<evidence type="ECO:0000256" key="1">
    <source>
        <dbReference type="SAM" id="Coils"/>
    </source>
</evidence>
<dbReference type="OrthoDB" id="9798876at2"/>
<dbReference type="Gene3D" id="3.10.560.10">
    <property type="entry name" value="Outer membrane lipoprotein wza domain like"/>
    <property type="match status" value="1"/>
</dbReference>
<evidence type="ECO:0000313" key="7">
    <source>
        <dbReference type="Proteomes" id="UP000241247"/>
    </source>
</evidence>
<dbReference type="EMBL" id="PZZZ01000002">
    <property type="protein sequence ID" value="PTM97199.1"/>
    <property type="molecule type" value="Genomic_DNA"/>
</dbReference>
<organism evidence="6 7">
    <name type="scientific">Mycoplana dimorpha</name>
    <dbReference type="NCBI Taxonomy" id="28320"/>
    <lineage>
        <taxon>Bacteria</taxon>
        <taxon>Pseudomonadati</taxon>
        <taxon>Pseudomonadota</taxon>
        <taxon>Alphaproteobacteria</taxon>
        <taxon>Hyphomicrobiales</taxon>
        <taxon>Rhizobiaceae</taxon>
        <taxon>Mycoplana</taxon>
    </lineage>
</organism>
<proteinExistence type="predicted"/>
<evidence type="ECO:0000313" key="6">
    <source>
        <dbReference type="EMBL" id="PTM97199.1"/>
    </source>
</evidence>
<gene>
    <name evidence="6" type="ORF">C7449_10267</name>
</gene>
<comment type="caution">
    <text evidence="6">The sequence shown here is derived from an EMBL/GenBank/DDBJ whole genome shotgun (WGS) entry which is preliminary data.</text>
</comment>